<gene>
    <name evidence="1" type="ORF">OHA22_20940</name>
</gene>
<name>A0AAU2A0B2_9ACTN</name>
<organism evidence="1">
    <name type="scientific">Streptomyces sp. NBC_00093</name>
    <dbReference type="NCBI Taxonomy" id="2975649"/>
    <lineage>
        <taxon>Bacteria</taxon>
        <taxon>Bacillati</taxon>
        <taxon>Actinomycetota</taxon>
        <taxon>Actinomycetes</taxon>
        <taxon>Kitasatosporales</taxon>
        <taxon>Streptomycetaceae</taxon>
        <taxon>Streptomyces</taxon>
    </lineage>
</organism>
<accession>A0AAU2A0B2</accession>
<proteinExistence type="predicted"/>
<sequence length="81" mass="9050">MITFRLGRTEGDAPVVVKAHRGGAVFILHEGTYSEEQVAALNCGVFAWLDIADVWQLWNGEIVDLSEDVPEPQLKMREPAR</sequence>
<evidence type="ECO:0000313" key="1">
    <source>
        <dbReference type="EMBL" id="WTT17834.1"/>
    </source>
</evidence>
<dbReference type="EMBL" id="CP108222">
    <property type="protein sequence ID" value="WTT17834.1"/>
    <property type="molecule type" value="Genomic_DNA"/>
</dbReference>
<dbReference type="AlphaFoldDB" id="A0AAU2A0B2"/>
<protein>
    <submittedName>
        <fullName evidence="1">Uncharacterized protein</fullName>
    </submittedName>
</protein>
<reference evidence="1" key="1">
    <citation type="submission" date="2022-10" db="EMBL/GenBank/DDBJ databases">
        <title>The complete genomes of actinobacterial strains from the NBC collection.</title>
        <authorList>
            <person name="Joergensen T.S."/>
            <person name="Alvarez Arevalo M."/>
            <person name="Sterndorff E.B."/>
            <person name="Faurdal D."/>
            <person name="Vuksanovic O."/>
            <person name="Mourched A.-S."/>
            <person name="Charusanti P."/>
            <person name="Shaw S."/>
            <person name="Blin K."/>
            <person name="Weber T."/>
        </authorList>
    </citation>
    <scope>NUCLEOTIDE SEQUENCE</scope>
    <source>
        <strain evidence="1">NBC_00093</strain>
    </source>
</reference>